<keyword evidence="4 7" id="KW-0812">Transmembrane</keyword>
<dbReference type="CDD" id="cd06261">
    <property type="entry name" value="TM_PBP2"/>
    <property type="match status" value="1"/>
</dbReference>
<evidence type="ECO:0000256" key="4">
    <source>
        <dbReference type="ARBA" id="ARBA00022692"/>
    </source>
</evidence>
<reference evidence="9 10" key="1">
    <citation type="submission" date="2019-04" db="EMBL/GenBank/DDBJ databases">
        <authorList>
            <person name="Li M."/>
            <person name="Gao C."/>
        </authorList>
    </citation>
    <scope>NUCLEOTIDE SEQUENCE [LARGE SCALE GENOMIC DNA]</scope>
    <source>
        <strain evidence="9 10">BGMRC 2031</strain>
    </source>
</reference>
<comment type="similarity">
    <text evidence="7">Belongs to the binding-protein-dependent transport system permease family.</text>
</comment>
<evidence type="ECO:0000256" key="2">
    <source>
        <dbReference type="ARBA" id="ARBA00022448"/>
    </source>
</evidence>
<dbReference type="InterPro" id="IPR035906">
    <property type="entry name" value="MetI-like_sf"/>
</dbReference>
<evidence type="ECO:0000259" key="8">
    <source>
        <dbReference type="PROSITE" id="PS50928"/>
    </source>
</evidence>
<dbReference type="Gene3D" id="1.10.3720.10">
    <property type="entry name" value="MetI-like"/>
    <property type="match status" value="1"/>
</dbReference>
<evidence type="ECO:0000256" key="1">
    <source>
        <dbReference type="ARBA" id="ARBA00004651"/>
    </source>
</evidence>
<feature type="transmembrane region" description="Helical" evidence="7">
    <location>
        <begin position="200"/>
        <end position="223"/>
    </location>
</feature>
<dbReference type="PROSITE" id="PS50928">
    <property type="entry name" value="ABC_TM1"/>
    <property type="match status" value="1"/>
</dbReference>
<feature type="domain" description="ABC transmembrane type-1" evidence="8">
    <location>
        <begin position="75"/>
        <end position="266"/>
    </location>
</feature>
<proteinExistence type="inferred from homology"/>
<evidence type="ECO:0000256" key="5">
    <source>
        <dbReference type="ARBA" id="ARBA00022989"/>
    </source>
</evidence>
<dbReference type="InterPro" id="IPR050901">
    <property type="entry name" value="BP-dep_ABC_trans_perm"/>
</dbReference>
<gene>
    <name evidence="9" type="ORF">FCN80_17045</name>
</gene>
<dbReference type="SUPFAM" id="SSF161098">
    <property type="entry name" value="MetI-like"/>
    <property type="match status" value="1"/>
</dbReference>
<name>A0ABY2SHA5_9HYPH</name>
<feature type="transmembrane region" description="Helical" evidence="7">
    <location>
        <begin position="110"/>
        <end position="131"/>
    </location>
</feature>
<dbReference type="RefSeq" id="WP_136991372.1">
    <property type="nucleotide sequence ID" value="NZ_SZPQ01000026.1"/>
</dbReference>
<feature type="transmembrane region" description="Helical" evidence="7">
    <location>
        <begin position="143"/>
        <end position="162"/>
    </location>
</feature>
<comment type="subcellular location">
    <subcellularLocation>
        <location evidence="1 7">Cell membrane</location>
        <topology evidence="1 7">Multi-pass membrane protein</topology>
    </subcellularLocation>
</comment>
<feature type="transmembrane region" description="Helical" evidence="7">
    <location>
        <begin position="12"/>
        <end position="33"/>
    </location>
</feature>
<keyword evidence="5 7" id="KW-1133">Transmembrane helix</keyword>
<keyword evidence="6 7" id="KW-0472">Membrane</keyword>
<evidence type="ECO:0000313" key="10">
    <source>
        <dbReference type="Proteomes" id="UP000305202"/>
    </source>
</evidence>
<dbReference type="EMBL" id="SZPQ01000026">
    <property type="protein sequence ID" value="TKI04669.1"/>
    <property type="molecule type" value="Genomic_DNA"/>
</dbReference>
<dbReference type="PANTHER" id="PTHR32243:SF18">
    <property type="entry name" value="INNER MEMBRANE ABC TRANSPORTER PERMEASE PROTEIN YCJP"/>
    <property type="match status" value="1"/>
</dbReference>
<accession>A0ABY2SHA5</accession>
<comment type="caution">
    <text evidence="9">The sequence shown here is derived from an EMBL/GenBank/DDBJ whole genome shotgun (WGS) entry which is preliminary data.</text>
</comment>
<organism evidence="9 10">
    <name type="scientific">Martelella alba</name>
    <dbReference type="NCBI Taxonomy" id="2590451"/>
    <lineage>
        <taxon>Bacteria</taxon>
        <taxon>Pseudomonadati</taxon>
        <taxon>Pseudomonadota</taxon>
        <taxon>Alphaproteobacteria</taxon>
        <taxon>Hyphomicrobiales</taxon>
        <taxon>Aurantimonadaceae</taxon>
        <taxon>Martelella</taxon>
    </lineage>
</organism>
<dbReference type="Proteomes" id="UP000305202">
    <property type="component" value="Unassembled WGS sequence"/>
</dbReference>
<dbReference type="PANTHER" id="PTHR32243">
    <property type="entry name" value="MALTOSE TRANSPORT SYSTEM PERMEASE-RELATED"/>
    <property type="match status" value="1"/>
</dbReference>
<evidence type="ECO:0000256" key="3">
    <source>
        <dbReference type="ARBA" id="ARBA00022475"/>
    </source>
</evidence>
<sequence>MKHSALIPFTPKALFSSLALIMVVAMAVFPVLWGISTALKTSGQIMAFPPKWIPTPATFQHLYDVWTQSNLPIYFRNSIIVTCGALAVSLAVSLHAAYALARFNFAGKNAILFGLLATSMIPGIAILVPLYDLAVHIHLYDTFAGLIIVYAAWNVPILVWLLKGFFESIPKEMEEAALIDGCSRLKAFYKIVLPMSRPGLLAAAIMVIMFVWNDFIIAFTLTLSEGHRMLSVGLYTYISNYGIDWGQLMAATVISLVPVAVAFFLLQRRLVEGLSAGAVKG</sequence>
<keyword evidence="10" id="KW-1185">Reference proteome</keyword>
<evidence type="ECO:0000313" key="9">
    <source>
        <dbReference type="EMBL" id="TKI04669.1"/>
    </source>
</evidence>
<feature type="transmembrane region" description="Helical" evidence="7">
    <location>
        <begin position="243"/>
        <end position="266"/>
    </location>
</feature>
<keyword evidence="3" id="KW-1003">Cell membrane</keyword>
<dbReference type="Pfam" id="PF00528">
    <property type="entry name" value="BPD_transp_1"/>
    <property type="match status" value="1"/>
</dbReference>
<feature type="transmembrane region" description="Helical" evidence="7">
    <location>
        <begin position="73"/>
        <end position="98"/>
    </location>
</feature>
<evidence type="ECO:0000256" key="6">
    <source>
        <dbReference type="ARBA" id="ARBA00023136"/>
    </source>
</evidence>
<keyword evidence="2 7" id="KW-0813">Transport</keyword>
<dbReference type="InterPro" id="IPR000515">
    <property type="entry name" value="MetI-like"/>
</dbReference>
<evidence type="ECO:0000256" key="7">
    <source>
        <dbReference type="RuleBase" id="RU363032"/>
    </source>
</evidence>
<protein>
    <submittedName>
        <fullName evidence="9">Carbohydrate ABC transporter permease</fullName>
    </submittedName>
</protein>